<comment type="caution">
    <text evidence="3">The sequence shown here is derived from an EMBL/GenBank/DDBJ whole genome shotgun (WGS) entry which is preliminary data.</text>
</comment>
<feature type="compositionally biased region" description="Low complexity" evidence="1">
    <location>
        <begin position="131"/>
        <end position="147"/>
    </location>
</feature>
<protein>
    <recommendedName>
        <fullName evidence="5">Energy transducer TonB</fullName>
    </recommendedName>
</protein>
<feature type="transmembrane region" description="Helical" evidence="2">
    <location>
        <begin position="21"/>
        <end position="42"/>
    </location>
</feature>
<evidence type="ECO:0000313" key="4">
    <source>
        <dbReference type="Proteomes" id="UP000706039"/>
    </source>
</evidence>
<keyword evidence="2" id="KW-1133">Transmembrane helix</keyword>
<dbReference type="Proteomes" id="UP000706039">
    <property type="component" value="Unassembled WGS sequence"/>
</dbReference>
<gene>
    <name evidence="3" type="ORF">K7G82_04925</name>
</gene>
<feature type="region of interest" description="Disordered" evidence="1">
    <location>
        <begin position="131"/>
        <end position="153"/>
    </location>
</feature>
<organism evidence="3 4">
    <name type="scientific">Sphingomonas colocasiae</name>
    <dbReference type="NCBI Taxonomy" id="1848973"/>
    <lineage>
        <taxon>Bacteria</taxon>
        <taxon>Pseudomonadati</taxon>
        <taxon>Pseudomonadota</taxon>
        <taxon>Alphaproteobacteria</taxon>
        <taxon>Sphingomonadales</taxon>
        <taxon>Sphingomonadaceae</taxon>
        <taxon>Sphingomonas</taxon>
    </lineage>
</organism>
<dbReference type="EMBL" id="JAINVV010000003">
    <property type="protein sequence ID" value="MBY8821624.1"/>
    <property type="molecule type" value="Genomic_DNA"/>
</dbReference>
<feature type="compositionally biased region" description="Basic and acidic residues" evidence="1">
    <location>
        <begin position="69"/>
        <end position="81"/>
    </location>
</feature>
<reference evidence="3 4" key="1">
    <citation type="submission" date="2021-08" db="EMBL/GenBank/DDBJ databases">
        <authorList>
            <person name="Tuo L."/>
        </authorList>
    </citation>
    <scope>NUCLEOTIDE SEQUENCE [LARGE SCALE GENOMIC DNA]</scope>
    <source>
        <strain evidence="3 4">JCM 31229</strain>
    </source>
</reference>
<feature type="region of interest" description="Disordered" evidence="1">
    <location>
        <begin position="56"/>
        <end position="93"/>
    </location>
</feature>
<keyword evidence="4" id="KW-1185">Reference proteome</keyword>
<sequence length="254" mass="27478">MRSAYSHSSPDRAREPLGRRAIALLLAFAIHGLGLLLLFMLAPPQLFVRREPPKSFQLQSVSEGPEAPKQSEKGERAKPKAGEAAAPPRPVLPVPPPVIAKPVEEQPPPLDMIVLSRKDFAAADISKLAKANNGGADSGAGKDSASAIGPGEGPGGARLYNAEWYREPTDAEISYYLPPGGARVGWAMIACRTIPDYRVEDCRQLGESPPGSGLSRALRQAAWQFRVKPPRLNGKLMVGEWVRIRFDFTEGKVK</sequence>
<proteinExistence type="predicted"/>
<evidence type="ECO:0000256" key="2">
    <source>
        <dbReference type="SAM" id="Phobius"/>
    </source>
</evidence>
<keyword evidence="2" id="KW-0812">Transmembrane</keyword>
<evidence type="ECO:0000256" key="1">
    <source>
        <dbReference type="SAM" id="MobiDB-lite"/>
    </source>
</evidence>
<evidence type="ECO:0000313" key="3">
    <source>
        <dbReference type="EMBL" id="MBY8821624.1"/>
    </source>
</evidence>
<evidence type="ECO:0008006" key="5">
    <source>
        <dbReference type="Google" id="ProtNLM"/>
    </source>
</evidence>
<accession>A0ABS7PNL1</accession>
<keyword evidence="2" id="KW-0472">Membrane</keyword>
<name>A0ABS7PNL1_9SPHN</name>